<dbReference type="SUPFAM" id="SSF64356">
    <property type="entry name" value="SNARE-like"/>
    <property type="match status" value="1"/>
</dbReference>
<proteinExistence type="inferred from homology"/>
<dbReference type="FunFam" id="1.20.120.140:FF:000009">
    <property type="entry name" value="Signal sequence receptor alpha subunit"/>
    <property type="match status" value="1"/>
</dbReference>
<dbReference type="Pfam" id="PF04086">
    <property type="entry name" value="SRP-alpha_N"/>
    <property type="match status" value="1"/>
</dbReference>
<evidence type="ECO:0000256" key="4">
    <source>
        <dbReference type="ARBA" id="ARBA00022741"/>
    </source>
</evidence>
<dbReference type="STRING" id="1745343.A0A2J6QN02"/>
<reference evidence="13 14" key="1">
    <citation type="submission" date="2016-05" db="EMBL/GenBank/DDBJ databases">
        <title>A degradative enzymes factory behind the ericoid mycorrhizal symbiosis.</title>
        <authorList>
            <consortium name="DOE Joint Genome Institute"/>
            <person name="Martino E."/>
            <person name="Morin E."/>
            <person name="Grelet G."/>
            <person name="Kuo A."/>
            <person name="Kohler A."/>
            <person name="Daghino S."/>
            <person name="Barry K."/>
            <person name="Choi C."/>
            <person name="Cichocki N."/>
            <person name="Clum A."/>
            <person name="Copeland A."/>
            <person name="Hainaut M."/>
            <person name="Haridas S."/>
            <person name="Labutti K."/>
            <person name="Lindquist E."/>
            <person name="Lipzen A."/>
            <person name="Khouja H.-R."/>
            <person name="Murat C."/>
            <person name="Ohm R."/>
            <person name="Olson A."/>
            <person name="Spatafora J."/>
            <person name="Veneault-Fourrey C."/>
            <person name="Henrissat B."/>
            <person name="Grigoriev I."/>
            <person name="Martin F."/>
            <person name="Perotto S."/>
        </authorList>
    </citation>
    <scope>NUCLEOTIDE SEQUENCE [LARGE SCALE GENOMIC DNA]</scope>
    <source>
        <strain evidence="13 14">UAMH 7357</strain>
    </source>
</reference>
<dbReference type="SMART" id="SM00962">
    <property type="entry name" value="SRP54"/>
    <property type="match status" value="1"/>
</dbReference>
<feature type="compositionally biased region" description="Basic and acidic residues" evidence="11">
    <location>
        <begin position="287"/>
        <end position="301"/>
    </location>
</feature>
<keyword evidence="14" id="KW-1185">Reference proteome</keyword>
<dbReference type="InterPro" id="IPR007222">
    <property type="entry name" value="Sig_recog_particle_rcpt_asu_N"/>
</dbReference>
<dbReference type="GO" id="GO:0003924">
    <property type="term" value="F:GTPase activity"/>
    <property type="evidence" value="ECO:0007669"/>
    <property type="project" value="InterPro"/>
</dbReference>
<dbReference type="Proteomes" id="UP000235672">
    <property type="component" value="Unassembled WGS sequence"/>
</dbReference>
<keyword evidence="6" id="KW-0342">GTP-binding</keyword>
<evidence type="ECO:0000256" key="3">
    <source>
        <dbReference type="ARBA" id="ARBA00011870"/>
    </source>
</evidence>
<dbReference type="InterPro" id="IPR036225">
    <property type="entry name" value="SRP/SRP_N"/>
</dbReference>
<gene>
    <name evidence="13" type="ORF">NA56DRAFT_560883</name>
</gene>
<dbReference type="GO" id="GO:0005785">
    <property type="term" value="C:signal recognition particle receptor complex"/>
    <property type="evidence" value="ECO:0007669"/>
    <property type="project" value="InterPro"/>
</dbReference>
<feature type="compositionally biased region" description="Basic residues" evidence="11">
    <location>
        <begin position="243"/>
        <end position="257"/>
    </location>
</feature>
<dbReference type="SUPFAM" id="SSF47364">
    <property type="entry name" value="Domain of the SRP/SRP receptor G-proteins"/>
    <property type="match status" value="1"/>
</dbReference>
<dbReference type="InterPro" id="IPR027417">
    <property type="entry name" value="P-loop_NTPase"/>
</dbReference>
<feature type="domain" description="SRP54-type proteins GTP-binding" evidence="12">
    <location>
        <begin position="637"/>
        <end position="650"/>
    </location>
</feature>
<dbReference type="Gene3D" id="1.20.120.140">
    <property type="entry name" value="Signal recognition particle SRP54, nucleotide-binding domain"/>
    <property type="match status" value="1"/>
</dbReference>
<dbReference type="InterPro" id="IPR003593">
    <property type="entry name" value="AAA+_ATPase"/>
</dbReference>
<dbReference type="GO" id="GO:0006614">
    <property type="term" value="P:SRP-dependent cotranslational protein targeting to membrane"/>
    <property type="evidence" value="ECO:0007669"/>
    <property type="project" value="InterPro"/>
</dbReference>
<dbReference type="InterPro" id="IPR000897">
    <property type="entry name" value="SRP54_GTPase_dom"/>
</dbReference>
<dbReference type="GO" id="GO:0005525">
    <property type="term" value="F:GTP binding"/>
    <property type="evidence" value="ECO:0007669"/>
    <property type="project" value="UniProtKB-KW"/>
</dbReference>
<comment type="similarity">
    <text evidence="2">Belongs to the GTP-binding SRP family.</text>
</comment>
<name>A0A2J6QN02_9HELO</name>
<dbReference type="CDD" id="cd17876">
    <property type="entry name" value="SRalpha_C"/>
    <property type="match status" value="1"/>
</dbReference>
<dbReference type="SMART" id="SM00963">
    <property type="entry name" value="SRP54_N"/>
    <property type="match status" value="1"/>
</dbReference>
<dbReference type="GO" id="GO:0005047">
    <property type="term" value="F:signal recognition particle binding"/>
    <property type="evidence" value="ECO:0007669"/>
    <property type="project" value="InterPro"/>
</dbReference>
<evidence type="ECO:0000256" key="10">
    <source>
        <dbReference type="ARBA" id="ARBA00081194"/>
    </source>
</evidence>
<dbReference type="GO" id="GO:0006886">
    <property type="term" value="P:intracellular protein transport"/>
    <property type="evidence" value="ECO:0007669"/>
    <property type="project" value="InterPro"/>
</dbReference>
<dbReference type="AlphaFoldDB" id="A0A2J6QN02"/>
<evidence type="ECO:0000256" key="8">
    <source>
        <dbReference type="ARBA" id="ARBA00023170"/>
    </source>
</evidence>
<evidence type="ECO:0000256" key="9">
    <source>
        <dbReference type="ARBA" id="ARBA00071429"/>
    </source>
</evidence>
<dbReference type="Gene3D" id="3.30.450.60">
    <property type="match status" value="1"/>
</dbReference>
<protein>
    <recommendedName>
        <fullName evidence="9">Signal recognition particle receptor subunit alpha homolog</fullName>
    </recommendedName>
    <alternativeName>
        <fullName evidence="10">Docking protein alpha</fullName>
    </alternativeName>
</protein>
<evidence type="ECO:0000313" key="13">
    <source>
        <dbReference type="EMBL" id="PMD27619.1"/>
    </source>
</evidence>
<organism evidence="13 14">
    <name type="scientific">Hyaloscypha hepaticicola</name>
    <dbReference type="NCBI Taxonomy" id="2082293"/>
    <lineage>
        <taxon>Eukaryota</taxon>
        <taxon>Fungi</taxon>
        <taxon>Dikarya</taxon>
        <taxon>Ascomycota</taxon>
        <taxon>Pezizomycotina</taxon>
        <taxon>Leotiomycetes</taxon>
        <taxon>Helotiales</taxon>
        <taxon>Hyaloscyphaceae</taxon>
        <taxon>Hyaloscypha</taxon>
    </lineage>
</organism>
<dbReference type="Pfam" id="PF02881">
    <property type="entry name" value="SRP54_N"/>
    <property type="match status" value="1"/>
</dbReference>
<comment type="subunit">
    <text evidence="3">Heterodimer of an alpha and a beta chain.</text>
</comment>
<evidence type="ECO:0000256" key="5">
    <source>
        <dbReference type="ARBA" id="ARBA00022824"/>
    </source>
</evidence>
<feature type="compositionally biased region" description="Polar residues" evidence="11">
    <location>
        <begin position="175"/>
        <end position="202"/>
    </location>
</feature>
<evidence type="ECO:0000256" key="1">
    <source>
        <dbReference type="ARBA" id="ARBA00004397"/>
    </source>
</evidence>
<dbReference type="InterPro" id="IPR013822">
    <property type="entry name" value="Signal_recog_particl_SRP54_hlx"/>
</dbReference>
<dbReference type="InterPro" id="IPR042101">
    <property type="entry name" value="SRP54_N_sf"/>
</dbReference>
<dbReference type="InterPro" id="IPR011012">
    <property type="entry name" value="Longin-like_dom_sf"/>
</dbReference>
<keyword evidence="8" id="KW-0675">Receptor</keyword>
<evidence type="ECO:0000313" key="14">
    <source>
        <dbReference type="Proteomes" id="UP000235672"/>
    </source>
</evidence>
<dbReference type="Gene3D" id="3.40.50.300">
    <property type="entry name" value="P-loop containing nucleotide triphosphate hydrolases"/>
    <property type="match status" value="1"/>
</dbReference>
<keyword evidence="7" id="KW-0472">Membrane</keyword>
<dbReference type="Pfam" id="PF00448">
    <property type="entry name" value="SRP54"/>
    <property type="match status" value="1"/>
</dbReference>
<dbReference type="EMBL" id="KZ613465">
    <property type="protein sequence ID" value="PMD27619.1"/>
    <property type="molecule type" value="Genomic_DNA"/>
</dbReference>
<accession>A0A2J6QN02</accession>
<dbReference type="PANTHER" id="PTHR43134:SF1">
    <property type="entry name" value="SIGNAL RECOGNITION PARTICLE RECEPTOR SUBUNIT ALPHA"/>
    <property type="match status" value="1"/>
</dbReference>
<dbReference type="OrthoDB" id="1727884at2759"/>
<dbReference type="CDD" id="cd14826">
    <property type="entry name" value="SR_alpha_SRX"/>
    <property type="match status" value="1"/>
</dbReference>
<keyword evidence="5" id="KW-0256">Endoplasmic reticulum</keyword>
<evidence type="ECO:0000256" key="2">
    <source>
        <dbReference type="ARBA" id="ARBA00008531"/>
    </source>
</evidence>
<dbReference type="SMART" id="SM00382">
    <property type="entry name" value="AAA"/>
    <property type="match status" value="1"/>
</dbReference>
<dbReference type="FunFam" id="3.40.50.300:FF:000566">
    <property type="entry name" value="Signal recognition particle receptor subunit alpha"/>
    <property type="match status" value="1"/>
</dbReference>
<evidence type="ECO:0000256" key="7">
    <source>
        <dbReference type="ARBA" id="ARBA00023136"/>
    </source>
</evidence>
<comment type="subcellular location">
    <subcellularLocation>
        <location evidence="1">Endoplasmic reticulum membrane</location>
        <topology evidence="1">Peripheral membrane protein</topology>
        <orientation evidence="1">Cytoplasmic side</orientation>
    </subcellularLocation>
</comment>
<sequence length="666" mass="71686">MLDSFEILTTSGVVLWSRSYAPTSPSIINSLITNVFIEERTLPGAGIADDISASNNPPYKHDQHTLKWTTVKELGLIFVAVYRSLLHLSWIDKLVDNIKTLFVDLYGDQLKKPHTTLVECHFDEYFDQQIRELEKTGLNQDTRVAESAAVREEAPPSLSQSFGDEPPPLPGILSRGQSRNTFRDLTSNESTPIATPDTSRPSTPAGHILTGKAGPGGKGSRRARKVANAPSAHASSGEESYAKKSRAGKAAAPKKGRKWDADGLADEDSDTPLDYSAPANGATSGEDEAKDRSGVVEEVDSKTWGSKTGGRFVLKDLDDQVQSILASADAKKSDSAAIPTSIVGSSLSAIGGLFRNVVGGKTLTKEDLDKAMKGMEDHLLRKNVAREAAIRLCEGVERELIGVKTGNFESVQAKIQTAMESSLRKILTPTSSLDLLREIDAVTSPSAVSLQKPRPYVISIVGVNGVGKSTNLSKICFFLLQNKYKVLIVAGDTFRSGAVEQLAVHVRNLKDLTAREGGKVELYEKGYGKDAANVAKDAIALAAQQGYDVVLIDTAGRRHNDQRLMSSLEKFAKFANPDKILMVGEALVGTDSVAQARNFNAAFGSGRSLDGFIISKCDTVGDMVGTLVSMVHATNVPVLFVGVGQHYTDLRNLSVKWAVEKLLSSN</sequence>
<dbReference type="PROSITE" id="PS00300">
    <property type="entry name" value="SRP54"/>
    <property type="match status" value="1"/>
</dbReference>
<evidence type="ECO:0000256" key="6">
    <source>
        <dbReference type="ARBA" id="ARBA00023134"/>
    </source>
</evidence>
<dbReference type="FunFam" id="3.30.450.60:FF:000023">
    <property type="entry name" value="Signal sequence receptor alpha subunit"/>
    <property type="match status" value="1"/>
</dbReference>
<evidence type="ECO:0000256" key="11">
    <source>
        <dbReference type="SAM" id="MobiDB-lite"/>
    </source>
</evidence>
<keyword evidence="4" id="KW-0547">Nucleotide-binding</keyword>
<evidence type="ECO:0000259" key="12">
    <source>
        <dbReference type="PROSITE" id="PS00300"/>
    </source>
</evidence>
<feature type="region of interest" description="Disordered" evidence="11">
    <location>
        <begin position="144"/>
        <end position="302"/>
    </location>
</feature>
<dbReference type="PANTHER" id="PTHR43134">
    <property type="entry name" value="SIGNAL RECOGNITION PARTICLE RECEPTOR SUBUNIT ALPHA"/>
    <property type="match status" value="1"/>
</dbReference>
<dbReference type="SUPFAM" id="SSF52540">
    <property type="entry name" value="P-loop containing nucleoside triphosphate hydrolases"/>
    <property type="match status" value="1"/>
</dbReference>